<dbReference type="InterPro" id="IPR006572">
    <property type="entry name" value="Znf_DBF"/>
</dbReference>
<dbReference type="FunFam" id="6.10.250.3410:FF:000001">
    <property type="entry name" value="Protein DBF4 homolog A"/>
    <property type="match status" value="1"/>
</dbReference>
<dbReference type="InterPro" id="IPR036420">
    <property type="entry name" value="BRCT_dom_sf"/>
</dbReference>
<protein>
    <recommendedName>
        <fullName evidence="6">DBF4-type domain-containing protein</fullName>
    </recommendedName>
</protein>
<keyword evidence="2 4" id="KW-0863">Zinc-finger</keyword>
<name>A0A409VFE8_9AGAR</name>
<accession>A0A409VFE8</accession>
<feature type="region of interest" description="Disordered" evidence="5">
    <location>
        <begin position="1"/>
        <end position="75"/>
    </location>
</feature>
<dbReference type="Pfam" id="PF07535">
    <property type="entry name" value="zf-DBF"/>
    <property type="match status" value="1"/>
</dbReference>
<sequence>MATLQPPRRPLANRTLQPHANYISPTKHRTASGSKRPRSPDRPDVFSTVATKRARATGPALLTNGHRDPTKEKKHVVREEQEEEFKAKYKRAFPGFRFCINSVEANFNVVQGFKARISQLGGEIQDFFDGDVTHLITDVPIPTNVNPDKENIQRPKQVAKNSAVLKSPIKLAGGKGNKSFVEKAVDLNMKIWTSSKLDSVLSRCLELTPLKTGAPPTTSAAPQRALSRLLQTEKLHGTTERDPTQRRHDYRYFTKGSYFVLLEDMRQQQATIAAHEYPMIKDKDKSGKRPWPVLHCHPLARTPFIPFDEKEKRRYERLQQAKEDEAQRDDQKRVMEVVKRKQEESKRAKPDGANLRRAVSMSNMKRRLSHPVGGQHDGPCINLDDDDEDVQSAKPSGYLASGAGNGYLAASGNSVSITSTTGTTSATGQVLRDRLPPAIQAKISQQVTTSLKPISKDKRETSSKQGLMGPPTTIPNKQPMLKKSKSTNTLRLPKREEGAKPGYCESCRAKFSDFSTHTESKKHRKFATNPANFQALDEVLFRVRRRTKHEVKREEAQDIVRLFHHCKRNRHFLPDSPERNYELSSSP</sequence>
<dbReference type="InterPro" id="IPR051590">
    <property type="entry name" value="Replication_Regulatory_Kinase"/>
</dbReference>
<dbReference type="InParanoid" id="A0A409VFE8"/>
<comment type="caution">
    <text evidence="7">The sequence shown here is derived from an EMBL/GenBank/DDBJ whole genome shotgun (WGS) entry which is preliminary data.</text>
</comment>
<dbReference type="GO" id="GO:0043539">
    <property type="term" value="F:protein serine/threonine kinase activator activity"/>
    <property type="evidence" value="ECO:0007669"/>
    <property type="project" value="TreeGrafter"/>
</dbReference>
<feature type="compositionally biased region" description="Basic and acidic residues" evidence="5">
    <location>
        <begin position="318"/>
        <end position="350"/>
    </location>
</feature>
<organism evidence="7 8">
    <name type="scientific">Gymnopilus dilepis</name>
    <dbReference type="NCBI Taxonomy" id="231916"/>
    <lineage>
        <taxon>Eukaryota</taxon>
        <taxon>Fungi</taxon>
        <taxon>Dikarya</taxon>
        <taxon>Basidiomycota</taxon>
        <taxon>Agaricomycotina</taxon>
        <taxon>Agaricomycetes</taxon>
        <taxon>Agaricomycetidae</taxon>
        <taxon>Agaricales</taxon>
        <taxon>Agaricineae</taxon>
        <taxon>Hymenogastraceae</taxon>
        <taxon>Gymnopilus</taxon>
    </lineage>
</organism>
<evidence type="ECO:0000256" key="1">
    <source>
        <dbReference type="ARBA" id="ARBA00022723"/>
    </source>
</evidence>
<dbReference type="Gene3D" id="6.10.250.3410">
    <property type="entry name" value="DBF zinc finger"/>
    <property type="match status" value="1"/>
</dbReference>
<dbReference type="Proteomes" id="UP000284706">
    <property type="component" value="Unassembled WGS sequence"/>
</dbReference>
<dbReference type="STRING" id="231916.A0A409VFE8"/>
<dbReference type="FunCoup" id="A0A409VFE8">
    <property type="interactions" value="78"/>
</dbReference>
<evidence type="ECO:0000256" key="4">
    <source>
        <dbReference type="PROSITE-ProRule" id="PRU00600"/>
    </source>
</evidence>
<dbReference type="SMART" id="SM00586">
    <property type="entry name" value="ZnF_DBF"/>
    <property type="match status" value="1"/>
</dbReference>
<evidence type="ECO:0000259" key="6">
    <source>
        <dbReference type="PROSITE" id="PS51265"/>
    </source>
</evidence>
<dbReference type="PANTHER" id="PTHR15375:SF26">
    <property type="entry name" value="PROTEIN CHIFFON"/>
    <property type="match status" value="1"/>
</dbReference>
<feature type="domain" description="DBF4-type" evidence="6">
    <location>
        <begin position="497"/>
        <end position="546"/>
    </location>
</feature>
<dbReference type="EMBL" id="NHYE01005659">
    <property type="protein sequence ID" value="PPQ64984.1"/>
    <property type="molecule type" value="Genomic_DNA"/>
</dbReference>
<dbReference type="GO" id="GO:0031431">
    <property type="term" value="C:Dbf4-dependent protein kinase complex"/>
    <property type="evidence" value="ECO:0007669"/>
    <property type="project" value="TreeGrafter"/>
</dbReference>
<dbReference type="PANTHER" id="PTHR15375">
    <property type="entry name" value="ACTIVATOR OF S-PHASE KINASE-RELATED"/>
    <property type="match status" value="1"/>
</dbReference>
<dbReference type="InterPro" id="IPR038545">
    <property type="entry name" value="Znf_DBF_sf"/>
</dbReference>
<dbReference type="OrthoDB" id="21380at2759"/>
<keyword evidence="3" id="KW-0862">Zinc</keyword>
<dbReference type="GO" id="GO:0003676">
    <property type="term" value="F:nucleic acid binding"/>
    <property type="evidence" value="ECO:0007669"/>
    <property type="project" value="InterPro"/>
</dbReference>
<dbReference type="SUPFAM" id="SSF52113">
    <property type="entry name" value="BRCT domain"/>
    <property type="match status" value="1"/>
</dbReference>
<dbReference type="AlphaFoldDB" id="A0A409VFE8"/>
<evidence type="ECO:0000313" key="7">
    <source>
        <dbReference type="EMBL" id="PPQ64984.1"/>
    </source>
</evidence>
<gene>
    <name evidence="7" type="ORF">CVT26_015693</name>
</gene>
<dbReference type="GO" id="GO:0010571">
    <property type="term" value="P:positive regulation of nuclear cell cycle DNA replication"/>
    <property type="evidence" value="ECO:0007669"/>
    <property type="project" value="TreeGrafter"/>
</dbReference>
<keyword evidence="1" id="KW-0479">Metal-binding</keyword>
<evidence type="ECO:0000313" key="8">
    <source>
        <dbReference type="Proteomes" id="UP000284706"/>
    </source>
</evidence>
<dbReference type="Gene3D" id="3.40.50.10190">
    <property type="entry name" value="BRCT domain"/>
    <property type="match status" value="1"/>
</dbReference>
<dbReference type="GO" id="GO:0008270">
    <property type="term" value="F:zinc ion binding"/>
    <property type="evidence" value="ECO:0007669"/>
    <property type="project" value="UniProtKB-KW"/>
</dbReference>
<keyword evidence="8" id="KW-1185">Reference proteome</keyword>
<feature type="region of interest" description="Disordered" evidence="5">
    <location>
        <begin position="318"/>
        <end position="395"/>
    </location>
</feature>
<reference evidence="7 8" key="1">
    <citation type="journal article" date="2018" name="Evol. Lett.">
        <title>Horizontal gene cluster transfer increased hallucinogenic mushroom diversity.</title>
        <authorList>
            <person name="Reynolds H.T."/>
            <person name="Vijayakumar V."/>
            <person name="Gluck-Thaler E."/>
            <person name="Korotkin H.B."/>
            <person name="Matheny P.B."/>
            <person name="Slot J.C."/>
        </authorList>
    </citation>
    <scope>NUCLEOTIDE SEQUENCE [LARGE SCALE GENOMIC DNA]</scope>
    <source>
        <strain evidence="7 8">SRW20</strain>
    </source>
</reference>
<dbReference type="Pfam" id="PF08630">
    <property type="entry name" value="Dfp1_Him1_M"/>
    <property type="match status" value="1"/>
</dbReference>
<dbReference type="InterPro" id="IPR013939">
    <property type="entry name" value="Regulatory_Dfp1/Him1"/>
</dbReference>
<evidence type="ECO:0000256" key="5">
    <source>
        <dbReference type="SAM" id="MobiDB-lite"/>
    </source>
</evidence>
<feature type="region of interest" description="Disordered" evidence="5">
    <location>
        <begin position="446"/>
        <end position="486"/>
    </location>
</feature>
<evidence type="ECO:0000256" key="2">
    <source>
        <dbReference type="ARBA" id="ARBA00022771"/>
    </source>
</evidence>
<dbReference type="PROSITE" id="PS51265">
    <property type="entry name" value="ZF_DBF4"/>
    <property type="match status" value="1"/>
</dbReference>
<evidence type="ECO:0000256" key="3">
    <source>
        <dbReference type="ARBA" id="ARBA00022833"/>
    </source>
</evidence>
<proteinExistence type="predicted"/>
<dbReference type="GO" id="GO:1901987">
    <property type="term" value="P:regulation of cell cycle phase transition"/>
    <property type="evidence" value="ECO:0007669"/>
    <property type="project" value="TreeGrafter"/>
</dbReference>